<feature type="transmembrane region" description="Helical" evidence="2">
    <location>
        <begin position="799"/>
        <end position="827"/>
    </location>
</feature>
<evidence type="ECO:0000313" key="3">
    <source>
        <dbReference type="EMBL" id="CAI2375223.1"/>
    </source>
</evidence>
<feature type="transmembrane region" description="Helical" evidence="2">
    <location>
        <begin position="926"/>
        <end position="946"/>
    </location>
</feature>
<accession>A0AAD1XLX8</accession>
<dbReference type="SUPFAM" id="SSF57184">
    <property type="entry name" value="Growth factor receptor domain"/>
    <property type="match status" value="1"/>
</dbReference>
<dbReference type="AlphaFoldDB" id="A0AAD1XLX8"/>
<evidence type="ECO:0000256" key="2">
    <source>
        <dbReference type="SAM" id="Phobius"/>
    </source>
</evidence>
<evidence type="ECO:0000256" key="1">
    <source>
        <dbReference type="SAM" id="MobiDB-lite"/>
    </source>
</evidence>
<feature type="transmembrane region" description="Helical" evidence="2">
    <location>
        <begin position="857"/>
        <end position="874"/>
    </location>
</feature>
<name>A0AAD1XLX8_EUPCR</name>
<reference evidence="3" key="1">
    <citation type="submission" date="2023-07" db="EMBL/GenBank/DDBJ databases">
        <authorList>
            <consortium name="AG Swart"/>
            <person name="Singh M."/>
            <person name="Singh A."/>
            <person name="Seah K."/>
            <person name="Emmerich C."/>
        </authorList>
    </citation>
    <scope>NUCLEOTIDE SEQUENCE</scope>
    <source>
        <strain evidence="3">DP1</strain>
    </source>
</reference>
<keyword evidence="2" id="KW-1133">Transmembrane helix</keyword>
<feature type="transmembrane region" description="Helical" evidence="2">
    <location>
        <begin position="958"/>
        <end position="980"/>
    </location>
</feature>
<gene>
    <name evidence="3" type="ORF">ECRASSUSDP1_LOCUS16583</name>
</gene>
<proteinExistence type="predicted"/>
<feature type="compositionally biased region" description="Polar residues" evidence="1">
    <location>
        <begin position="1000"/>
        <end position="1009"/>
    </location>
</feature>
<dbReference type="InterPro" id="IPR009030">
    <property type="entry name" value="Growth_fac_rcpt_cys_sf"/>
</dbReference>
<feature type="transmembrane region" description="Helical" evidence="2">
    <location>
        <begin position="894"/>
        <end position="914"/>
    </location>
</feature>
<dbReference type="Proteomes" id="UP001295684">
    <property type="component" value="Unassembled WGS sequence"/>
</dbReference>
<keyword evidence="4" id="KW-1185">Reference proteome</keyword>
<feature type="transmembrane region" description="Helical" evidence="2">
    <location>
        <begin position="765"/>
        <end position="787"/>
    </location>
</feature>
<feature type="region of interest" description="Disordered" evidence="1">
    <location>
        <begin position="1000"/>
        <end position="1020"/>
    </location>
</feature>
<keyword evidence="2" id="KW-0812">Transmembrane</keyword>
<comment type="caution">
    <text evidence="3">The sequence shown here is derived from an EMBL/GenBank/DDBJ whole genome shotgun (WGS) entry which is preliminary data.</text>
</comment>
<evidence type="ECO:0000313" key="4">
    <source>
        <dbReference type="Proteomes" id="UP001295684"/>
    </source>
</evidence>
<feature type="transmembrane region" description="Helical" evidence="2">
    <location>
        <begin position="722"/>
        <end position="744"/>
    </location>
</feature>
<keyword evidence="2" id="KW-0472">Membrane</keyword>
<dbReference type="EMBL" id="CAMPGE010016683">
    <property type="protein sequence ID" value="CAI2375223.1"/>
    <property type="molecule type" value="Genomic_DNA"/>
</dbReference>
<organism evidence="3 4">
    <name type="scientific">Euplotes crassus</name>
    <dbReference type="NCBI Taxonomy" id="5936"/>
    <lineage>
        <taxon>Eukaryota</taxon>
        <taxon>Sar</taxon>
        <taxon>Alveolata</taxon>
        <taxon>Ciliophora</taxon>
        <taxon>Intramacronucleata</taxon>
        <taxon>Spirotrichea</taxon>
        <taxon>Hypotrichia</taxon>
        <taxon>Euplotida</taxon>
        <taxon>Euplotidae</taxon>
        <taxon>Moneuplotes</taxon>
    </lineage>
</organism>
<sequence>MKLLRKESFILKVRKVSSPQKDTCDYRHSCKPPLSKVGTKIISIFLSPKCLLLLLVFLSQVRGCSDSDLDLPISKKIGSSFTTSNIILGVLSYSSQDSIYFISEFTNNATNDKYIGILKTDSDFNSTIMKSIKENPTDLDYSMSDDGNYIYFFVGLNGFFIEINSSDLSINKYFDVDSVNFSNLAFPKTLGDAGFTSSSNIIFFNARYGAGAIWSVCKWSRLAAQAQCFDYGSNQKLIFTPIDANNVFISLQMFGNTNLYFVKADYSNPSSLSWQKYVQCSPSCSSGINRAILSQDQTSIYSVHFFGDNILFYSINATNGDPLSSGLIMSTTNGELRDIEEIGQYISIVYVDYTVSKIFIAFIDKLSSSITKELELTGASVVASKYKVINGVEYIFMGGTIGNVYRLLKTKYSNIEKYTFTKLVSTKFSSKTSFLLEDPPSALPALNLTNKNVAENLTASLQFSSETITEYDIEYYGVIDKEDFNKAYLPDIKIEEYLNLTCKYSYDSFQTTYDLVELEGEQIPSWMTFNETEESILLNRTPNAEKETLFKFGIDIVHASQSSSKKVYLTIMPCTISNCQSCQNDDPQVCTSCSFGYSWSSDHNKCEKADATTSRTVAQVVAGASMGLALTSALLTTSSPVGIFSTANQFQLYLLLPMLPPYFPSKVGQFILGLDFSFVSLDFIPTDKIPLFKELKRLFSYSQENAYLGEVGMSSGSCIINYLPMFFITLILGIFHATVGMIFCKVRDKPESSKCRKAATKLFTFMTFNMYIRFILEGFLFLMLSIGAEFKAFNTNLTIPLLSLIMAGFFSFGVIVFLALLSCWFLAERSQKTSELHNHWSISEFQSGLKKSRSAKFNSCMFVLIRLLSVMTLLSLSKQDEPMNRDVKGNSLVLFYIEGILFLITHCISCGYTLWVRPYEITQNNIIEAVNQICYICAIIPLMVLKRESDWSSAKEDVYIFLLLFPNLFSFCVNLAYLFANIFKKRAQVEPRVRTNMQYSNNSNCQGRNMSKIGLNRSNQ</sequence>
<protein>
    <submittedName>
        <fullName evidence="3">Uncharacterized protein</fullName>
    </submittedName>
</protein>